<evidence type="ECO:0000256" key="2">
    <source>
        <dbReference type="ARBA" id="ARBA00022999"/>
    </source>
</evidence>
<name>A0A8C4QHT0_EPTBU</name>
<organism evidence="6 7">
    <name type="scientific">Eptatretus burgeri</name>
    <name type="common">Inshore hagfish</name>
    <dbReference type="NCBI Taxonomy" id="7764"/>
    <lineage>
        <taxon>Eukaryota</taxon>
        <taxon>Metazoa</taxon>
        <taxon>Chordata</taxon>
        <taxon>Craniata</taxon>
        <taxon>Vertebrata</taxon>
        <taxon>Cyclostomata</taxon>
        <taxon>Myxini</taxon>
        <taxon>Myxiniformes</taxon>
        <taxon>Myxinidae</taxon>
        <taxon>Eptatretinae</taxon>
        <taxon>Eptatretus</taxon>
    </lineage>
</organism>
<dbReference type="InterPro" id="IPR036860">
    <property type="entry name" value="SH2_dom_sf"/>
</dbReference>
<reference evidence="6" key="1">
    <citation type="submission" date="2025-08" db="UniProtKB">
        <authorList>
            <consortium name="Ensembl"/>
        </authorList>
    </citation>
    <scope>IDENTIFICATION</scope>
</reference>
<keyword evidence="1" id="KW-0597">Phosphoprotein</keyword>
<dbReference type="Proteomes" id="UP000694388">
    <property type="component" value="Unplaced"/>
</dbReference>
<dbReference type="Ensembl" id="ENSEBUT00000016275.1">
    <property type="protein sequence ID" value="ENSEBUP00000015699.1"/>
    <property type="gene ID" value="ENSEBUG00000009886.1"/>
</dbReference>
<dbReference type="SMART" id="SM00252">
    <property type="entry name" value="SH2"/>
    <property type="match status" value="1"/>
</dbReference>
<sequence length="243" mass="27940">MGNVDAELRTFKWYHGPLSRHAAEALLMVNGRDGSYLLRRREERDMSYALAVRSKDSVKHFQVEWTEKVGFSFGLSSFSTVKAFADHLANEPLLGSETGALVRVRFPYPREVAEPTFYDPVIVHTALKSGQSSDSISAHVPSLGSKEGFLTKLGNHVKTWKTRWFTLQRYELKYFKDRQDTHPIKTLDLTQCTGVQFDYSLQRVNCFCLVFSERTFYLCAKSALEADEWIRILRWKVVSVTIL</sequence>
<dbReference type="AlphaFoldDB" id="A0A8C4QHT0"/>
<dbReference type="SUPFAM" id="SSF50729">
    <property type="entry name" value="PH domain-like"/>
    <property type="match status" value="1"/>
</dbReference>
<protein>
    <submittedName>
        <fullName evidence="6">Dual adaptor of phosphotyrosine and 3-phosphoinositides 1</fullName>
    </submittedName>
</protein>
<evidence type="ECO:0000256" key="1">
    <source>
        <dbReference type="ARBA" id="ARBA00022553"/>
    </source>
</evidence>
<dbReference type="Gene3D" id="3.30.505.10">
    <property type="entry name" value="SH2 domain"/>
    <property type="match status" value="1"/>
</dbReference>
<dbReference type="InterPro" id="IPR051707">
    <property type="entry name" value="PI-Interact_SigTrans_Reg"/>
</dbReference>
<dbReference type="Pfam" id="PF00169">
    <property type="entry name" value="PH"/>
    <property type="match status" value="1"/>
</dbReference>
<feature type="domain" description="SH2" evidence="4">
    <location>
        <begin position="13"/>
        <end position="108"/>
    </location>
</feature>
<proteinExistence type="predicted"/>
<dbReference type="PANTHER" id="PTHR14336:SF15">
    <property type="entry name" value="DUAL ADAPTER FOR PHOSPHOTYROSINE AND 3-PHOSPHOTYROSINE AND 3-PHOSPHOINOSITIDE"/>
    <property type="match status" value="1"/>
</dbReference>
<evidence type="ECO:0000259" key="5">
    <source>
        <dbReference type="PROSITE" id="PS50003"/>
    </source>
</evidence>
<accession>A0A8C4QHT0</accession>
<dbReference type="OMA" id="ALGWYHD"/>
<dbReference type="CDD" id="cd10573">
    <property type="entry name" value="PH_DAPP1"/>
    <property type="match status" value="1"/>
</dbReference>
<dbReference type="SUPFAM" id="SSF55550">
    <property type="entry name" value="SH2 domain"/>
    <property type="match status" value="1"/>
</dbReference>
<dbReference type="Pfam" id="PF00017">
    <property type="entry name" value="SH2"/>
    <property type="match status" value="1"/>
</dbReference>
<dbReference type="Gene3D" id="2.30.29.30">
    <property type="entry name" value="Pleckstrin-homology domain (PH domain)/Phosphotyrosine-binding domain (PTB)"/>
    <property type="match status" value="1"/>
</dbReference>
<dbReference type="InterPro" id="IPR011993">
    <property type="entry name" value="PH-like_dom_sf"/>
</dbReference>
<feature type="domain" description="PH" evidence="5">
    <location>
        <begin position="143"/>
        <end position="238"/>
    </location>
</feature>
<dbReference type="FunFam" id="2.30.29.30:FF:000229">
    <property type="entry name" value="Dual adapter for phosphotyrosine and 3-phosphotyrosine and 3-phosphoinositide"/>
    <property type="match status" value="1"/>
</dbReference>
<dbReference type="InterPro" id="IPR000980">
    <property type="entry name" value="SH2"/>
</dbReference>
<dbReference type="PRINTS" id="PR00401">
    <property type="entry name" value="SH2DOMAIN"/>
</dbReference>
<dbReference type="PROSITE" id="PS50003">
    <property type="entry name" value="PH_DOMAIN"/>
    <property type="match status" value="1"/>
</dbReference>
<dbReference type="InterPro" id="IPR001849">
    <property type="entry name" value="PH_domain"/>
</dbReference>
<keyword evidence="2 3" id="KW-0727">SH2 domain</keyword>
<evidence type="ECO:0000313" key="6">
    <source>
        <dbReference type="Ensembl" id="ENSEBUP00000015699.1"/>
    </source>
</evidence>
<evidence type="ECO:0000256" key="3">
    <source>
        <dbReference type="PROSITE-ProRule" id="PRU00191"/>
    </source>
</evidence>
<evidence type="ECO:0000259" key="4">
    <source>
        <dbReference type="PROSITE" id="PS50001"/>
    </source>
</evidence>
<keyword evidence="7" id="KW-1185">Reference proteome</keyword>
<dbReference type="PROSITE" id="PS50001">
    <property type="entry name" value="SH2"/>
    <property type="match status" value="1"/>
</dbReference>
<reference evidence="6" key="2">
    <citation type="submission" date="2025-09" db="UniProtKB">
        <authorList>
            <consortium name="Ensembl"/>
        </authorList>
    </citation>
    <scope>IDENTIFICATION</scope>
</reference>
<dbReference type="GeneTree" id="ENSGT00910000144274"/>
<dbReference type="PANTHER" id="PTHR14336">
    <property type="entry name" value="TANDEM PH DOMAIN CONTAINING PROTEIN"/>
    <property type="match status" value="1"/>
</dbReference>
<evidence type="ECO:0000313" key="7">
    <source>
        <dbReference type="Proteomes" id="UP000694388"/>
    </source>
</evidence>
<dbReference type="SMART" id="SM00233">
    <property type="entry name" value="PH"/>
    <property type="match status" value="1"/>
</dbReference>